<keyword evidence="1" id="KW-0175">Coiled coil</keyword>
<accession>A0A8I6Y666</accession>
<proteinExistence type="predicted"/>
<feature type="coiled-coil region" evidence="1">
    <location>
        <begin position="61"/>
        <end position="90"/>
    </location>
</feature>
<feature type="compositionally biased region" description="Basic and acidic residues" evidence="2">
    <location>
        <begin position="13"/>
        <end position="48"/>
    </location>
</feature>
<reference evidence="3" key="2">
    <citation type="submission" date="2020-10" db="EMBL/GenBank/DDBJ databases">
        <authorList>
            <person name="Scholz U."/>
            <person name="Mascher M."/>
            <person name="Fiebig A."/>
        </authorList>
    </citation>
    <scope>NUCLEOTIDE SEQUENCE [LARGE SCALE GENOMIC DNA]</scope>
    <source>
        <strain evidence="3">cv. Morex</strain>
    </source>
</reference>
<feature type="region of interest" description="Disordered" evidence="2">
    <location>
        <begin position="1"/>
        <end position="48"/>
    </location>
</feature>
<name>A0A8I6Y666_HORVV</name>
<dbReference type="Proteomes" id="UP000011116">
    <property type="component" value="Chromosome 6H"/>
</dbReference>
<dbReference type="Gramene" id="HORVU.MOREX.r3.6HG0629970.1">
    <property type="protein sequence ID" value="HORVU.MOREX.r3.6HG0629970.1.CDS1"/>
    <property type="gene ID" value="HORVU.MOREX.r3.6HG0629970"/>
</dbReference>
<organism evidence="3 4">
    <name type="scientific">Hordeum vulgare subsp. vulgare</name>
    <name type="common">Domesticated barley</name>
    <dbReference type="NCBI Taxonomy" id="112509"/>
    <lineage>
        <taxon>Eukaryota</taxon>
        <taxon>Viridiplantae</taxon>
        <taxon>Streptophyta</taxon>
        <taxon>Embryophyta</taxon>
        <taxon>Tracheophyta</taxon>
        <taxon>Spermatophyta</taxon>
        <taxon>Magnoliopsida</taxon>
        <taxon>Liliopsida</taxon>
        <taxon>Poales</taxon>
        <taxon>Poaceae</taxon>
        <taxon>BOP clade</taxon>
        <taxon>Pooideae</taxon>
        <taxon>Triticodae</taxon>
        <taxon>Triticeae</taxon>
        <taxon>Hordeinae</taxon>
        <taxon>Hordeum</taxon>
    </lineage>
</organism>
<reference evidence="4" key="1">
    <citation type="journal article" date="2012" name="Nature">
        <title>A physical, genetic and functional sequence assembly of the barley genome.</title>
        <authorList>
            <consortium name="The International Barley Genome Sequencing Consortium"/>
            <person name="Mayer K.F."/>
            <person name="Waugh R."/>
            <person name="Brown J.W."/>
            <person name="Schulman A."/>
            <person name="Langridge P."/>
            <person name="Platzer M."/>
            <person name="Fincher G.B."/>
            <person name="Muehlbauer G.J."/>
            <person name="Sato K."/>
            <person name="Close T.J."/>
            <person name="Wise R.P."/>
            <person name="Stein N."/>
        </authorList>
    </citation>
    <scope>NUCLEOTIDE SEQUENCE [LARGE SCALE GENOMIC DNA]</scope>
    <source>
        <strain evidence="4">cv. Morex</strain>
    </source>
</reference>
<feature type="compositionally biased region" description="Polar residues" evidence="2">
    <location>
        <begin position="162"/>
        <end position="171"/>
    </location>
</feature>
<sequence>MLRMDDSDEEERNECKPKGTKKDKLRKKVEGEASNIREKMEHMMKSRDALTMKTLETKLLINEKKKDVKLAQVEARREEAKCKADLEERMIKVKEAKAWKELMVEEKEHMMMSKKDMDEDQLMWWKECKDDIAERKRIFRGASSTFRGDTPMSGGGDGGVEDSTTGDNGGA</sequence>
<feature type="region of interest" description="Disordered" evidence="2">
    <location>
        <begin position="143"/>
        <end position="171"/>
    </location>
</feature>
<evidence type="ECO:0000256" key="2">
    <source>
        <dbReference type="SAM" id="MobiDB-lite"/>
    </source>
</evidence>
<evidence type="ECO:0000313" key="3">
    <source>
        <dbReference type="EnsemblPlants" id="HORVU.MOREX.r3.6HG0629970.1.CDS1"/>
    </source>
</evidence>
<dbReference type="EnsemblPlants" id="HORVU.MOREX.r3.6HG0629970.1">
    <property type="protein sequence ID" value="HORVU.MOREX.r3.6HG0629970.1.CDS1"/>
    <property type="gene ID" value="HORVU.MOREX.r3.6HG0629970"/>
</dbReference>
<dbReference type="AlphaFoldDB" id="A0A8I6Y666"/>
<reference evidence="3" key="3">
    <citation type="submission" date="2022-01" db="UniProtKB">
        <authorList>
            <consortium name="EnsemblPlants"/>
        </authorList>
    </citation>
    <scope>IDENTIFICATION</scope>
    <source>
        <strain evidence="3">subsp. vulgare</strain>
    </source>
</reference>
<protein>
    <submittedName>
        <fullName evidence="3">Uncharacterized protein</fullName>
    </submittedName>
</protein>
<feature type="compositionally biased region" description="Acidic residues" evidence="2">
    <location>
        <begin position="1"/>
        <end position="12"/>
    </location>
</feature>
<keyword evidence="4" id="KW-1185">Reference proteome</keyword>
<dbReference type="SMR" id="A0A8I6Y666"/>
<evidence type="ECO:0000313" key="4">
    <source>
        <dbReference type="Proteomes" id="UP000011116"/>
    </source>
</evidence>
<evidence type="ECO:0000256" key="1">
    <source>
        <dbReference type="SAM" id="Coils"/>
    </source>
</evidence>